<name>A0A0D0CFZ3_9AGAM</name>
<dbReference type="AlphaFoldDB" id="A0A0D0CFZ3"/>
<reference evidence="3" key="2">
    <citation type="submission" date="2015-01" db="EMBL/GenBank/DDBJ databases">
        <title>Evolutionary Origins and Diversification of the Mycorrhizal Mutualists.</title>
        <authorList>
            <consortium name="DOE Joint Genome Institute"/>
            <consortium name="Mycorrhizal Genomics Consortium"/>
            <person name="Kohler A."/>
            <person name="Kuo A."/>
            <person name="Nagy L.G."/>
            <person name="Floudas D."/>
            <person name="Copeland A."/>
            <person name="Barry K.W."/>
            <person name="Cichocki N."/>
            <person name="Veneault-Fourrey C."/>
            <person name="LaButti K."/>
            <person name="Lindquist E.A."/>
            <person name="Lipzen A."/>
            <person name="Lundell T."/>
            <person name="Morin E."/>
            <person name="Murat C."/>
            <person name="Riley R."/>
            <person name="Ohm R."/>
            <person name="Sun H."/>
            <person name="Tunlid A."/>
            <person name="Henrissat B."/>
            <person name="Grigoriev I.V."/>
            <person name="Hibbett D.S."/>
            <person name="Martin F."/>
        </authorList>
    </citation>
    <scope>NUCLEOTIDE SEQUENCE [LARGE SCALE GENOMIC DNA]</scope>
    <source>
        <strain evidence="3">Ve08.2h10</strain>
    </source>
</reference>
<dbReference type="InParanoid" id="A0A0D0CFZ3"/>
<feature type="non-terminal residue" evidence="2">
    <location>
        <position position="1"/>
    </location>
</feature>
<evidence type="ECO:0000313" key="3">
    <source>
        <dbReference type="Proteomes" id="UP000054538"/>
    </source>
</evidence>
<evidence type="ECO:0000313" key="2">
    <source>
        <dbReference type="EMBL" id="KIK74298.1"/>
    </source>
</evidence>
<feature type="region of interest" description="Disordered" evidence="1">
    <location>
        <begin position="1"/>
        <end position="26"/>
    </location>
</feature>
<organism evidence="2 3">
    <name type="scientific">Paxillus rubicundulus Ve08.2h10</name>
    <dbReference type="NCBI Taxonomy" id="930991"/>
    <lineage>
        <taxon>Eukaryota</taxon>
        <taxon>Fungi</taxon>
        <taxon>Dikarya</taxon>
        <taxon>Basidiomycota</taxon>
        <taxon>Agaricomycotina</taxon>
        <taxon>Agaricomycetes</taxon>
        <taxon>Agaricomycetidae</taxon>
        <taxon>Boletales</taxon>
        <taxon>Paxilineae</taxon>
        <taxon>Paxillaceae</taxon>
        <taxon>Paxillus</taxon>
    </lineage>
</organism>
<gene>
    <name evidence="2" type="ORF">PAXRUDRAFT_791186</name>
</gene>
<keyword evidence="3" id="KW-1185">Reference proteome</keyword>
<evidence type="ECO:0000256" key="1">
    <source>
        <dbReference type="SAM" id="MobiDB-lite"/>
    </source>
</evidence>
<sequence>MVSEHFDLPRASPDPNPSDFKTEFHPRSKRQMLYQSAEEFGQQDVESMDPDPMPWCPFASEGDFTFAKVAVEAGLLSGQVDHLLGLINSVLKGTAKFSKLNVTVPYKGEDIMFPLHVCPLWEWALDMLTNPLLAPHFVWDAQRLFKHDGQEVGVLVLEFTVLCHKHFYTEPWMGERWWDVQASLPADVNNAAPFAFIIYADKTQLSSHGTIKGYPVIARLANLPVHICNGERFGGGCVVGWLPIVPEPAKEQKKTGYT</sequence>
<accession>A0A0D0CFZ3</accession>
<dbReference type="InterPro" id="IPR041078">
    <property type="entry name" value="Plavaka"/>
</dbReference>
<reference evidence="2 3" key="1">
    <citation type="submission" date="2014-04" db="EMBL/GenBank/DDBJ databases">
        <authorList>
            <consortium name="DOE Joint Genome Institute"/>
            <person name="Kuo A."/>
            <person name="Kohler A."/>
            <person name="Jargeat P."/>
            <person name="Nagy L.G."/>
            <person name="Floudas D."/>
            <person name="Copeland A."/>
            <person name="Barry K.W."/>
            <person name="Cichocki N."/>
            <person name="Veneault-Fourrey C."/>
            <person name="LaButti K."/>
            <person name="Lindquist E.A."/>
            <person name="Lipzen A."/>
            <person name="Lundell T."/>
            <person name="Morin E."/>
            <person name="Murat C."/>
            <person name="Sun H."/>
            <person name="Tunlid A."/>
            <person name="Henrissat B."/>
            <person name="Grigoriev I.V."/>
            <person name="Hibbett D.S."/>
            <person name="Martin F."/>
            <person name="Nordberg H.P."/>
            <person name="Cantor M.N."/>
            <person name="Hua S.X."/>
        </authorList>
    </citation>
    <scope>NUCLEOTIDE SEQUENCE [LARGE SCALE GENOMIC DNA]</scope>
    <source>
        <strain evidence="2 3">Ve08.2h10</strain>
    </source>
</reference>
<dbReference type="Pfam" id="PF18759">
    <property type="entry name" value="Plavaka"/>
    <property type="match status" value="1"/>
</dbReference>
<dbReference type="OrthoDB" id="2679253at2759"/>
<proteinExistence type="predicted"/>
<dbReference type="STRING" id="930991.A0A0D0CFZ3"/>
<dbReference type="EMBL" id="KN828984">
    <property type="protein sequence ID" value="KIK74298.1"/>
    <property type="molecule type" value="Genomic_DNA"/>
</dbReference>
<protein>
    <submittedName>
        <fullName evidence="2">Uncharacterized protein</fullName>
    </submittedName>
</protein>
<dbReference type="Proteomes" id="UP000054538">
    <property type="component" value="Unassembled WGS sequence"/>
</dbReference>
<dbReference type="HOGENOM" id="CLU_046023_1_1_1"/>